<name>A0ABY3XE34_9GAMM</name>
<accession>A0ABY3XE34</accession>
<dbReference type="Proteomes" id="UP000829194">
    <property type="component" value="Chromosome"/>
</dbReference>
<sequence>MITDRDVAKQVSEGVIAISRMIDDTLIAAKEHCPEEDFRRLRDGMARVLGELLLEVLNPLYRDHPDLAPEGLYIPTSMKEPPPDAPKVIARRQLMYSLDHAPGSRFDVEIRVFSPSRTSRGQADVHDEHMCRVEYVGFPFGPEWLHGMDSLQALQIGTNIDRFLLDFEKNKQVRFFWPDGSRYFSEEITPSPDEP</sequence>
<dbReference type="EMBL" id="CP093547">
    <property type="protein sequence ID" value="UNP29240.1"/>
    <property type="molecule type" value="Genomic_DNA"/>
</dbReference>
<gene>
    <name evidence="1" type="ORF">MOV92_22685</name>
</gene>
<evidence type="ECO:0000313" key="1">
    <source>
        <dbReference type="EMBL" id="UNP29240.1"/>
    </source>
</evidence>
<proteinExistence type="predicted"/>
<evidence type="ECO:0000313" key="2">
    <source>
        <dbReference type="Proteomes" id="UP000829194"/>
    </source>
</evidence>
<keyword evidence="2" id="KW-1185">Reference proteome</keyword>
<protein>
    <submittedName>
        <fullName evidence="1">Uncharacterized protein</fullName>
    </submittedName>
</protein>
<reference evidence="1 2" key="1">
    <citation type="submission" date="2022-03" db="EMBL/GenBank/DDBJ databases">
        <title>Complete genome sequence of Lysobacter capsici VKM B-2533 and Lysobacter gummosus 10.1.1, promising sources of lytic agents.</title>
        <authorList>
            <person name="Tarlachkov S.V."/>
            <person name="Kudryakova I.V."/>
            <person name="Afoshin A.S."/>
            <person name="Leontyevskaya E.A."/>
            <person name="Leontyevskaya N.V."/>
        </authorList>
    </citation>
    <scope>NUCLEOTIDE SEQUENCE [LARGE SCALE GENOMIC DNA]</scope>
    <source>
        <strain evidence="1 2">10.1.1</strain>
    </source>
</reference>
<organism evidence="1 2">
    <name type="scientific">Lysobacter gummosus</name>
    <dbReference type="NCBI Taxonomy" id="262324"/>
    <lineage>
        <taxon>Bacteria</taxon>
        <taxon>Pseudomonadati</taxon>
        <taxon>Pseudomonadota</taxon>
        <taxon>Gammaproteobacteria</taxon>
        <taxon>Lysobacterales</taxon>
        <taxon>Lysobacteraceae</taxon>
        <taxon>Lysobacter</taxon>
    </lineage>
</organism>
<dbReference type="RefSeq" id="WP_148649094.1">
    <property type="nucleotide sequence ID" value="NZ_CP011131.1"/>
</dbReference>